<dbReference type="GO" id="GO:0008198">
    <property type="term" value="F:ferrous iron binding"/>
    <property type="evidence" value="ECO:0007669"/>
    <property type="project" value="UniProtKB-UniRule"/>
</dbReference>
<evidence type="ECO:0000256" key="4">
    <source>
        <dbReference type="ARBA" id="ARBA00022642"/>
    </source>
</evidence>
<dbReference type="GO" id="GO:0005737">
    <property type="term" value="C:cytoplasm"/>
    <property type="evidence" value="ECO:0007669"/>
    <property type="project" value="UniProtKB-SubCell"/>
</dbReference>
<feature type="transmembrane region" description="Helical" evidence="13">
    <location>
        <begin position="234"/>
        <end position="253"/>
    </location>
</feature>
<evidence type="ECO:0000259" key="14">
    <source>
        <dbReference type="PROSITE" id="PS50262"/>
    </source>
</evidence>
<comment type="caution">
    <text evidence="12">Lacks conserved residue(s) required for the propagation of feature annotation.</text>
</comment>
<comment type="function">
    <text evidence="2 12">Catalyzes the oxidative ring opening of 3-hydroxyanthranilate to 2-amino-3-carboxymuconate semialdehyde, which spontaneously cyclizes to quinolinate.</text>
</comment>
<feature type="transmembrane region" description="Helical" evidence="13">
    <location>
        <begin position="21"/>
        <end position="45"/>
    </location>
</feature>
<evidence type="ECO:0000256" key="3">
    <source>
        <dbReference type="ARBA" id="ARBA00004370"/>
    </source>
</evidence>
<feature type="transmembrane region" description="Helical" evidence="13">
    <location>
        <begin position="1000"/>
        <end position="1025"/>
    </location>
</feature>
<feature type="binding site" evidence="12">
    <location>
        <position position="523"/>
    </location>
    <ligand>
        <name>Fe cation</name>
        <dbReference type="ChEBI" id="CHEBI:24875"/>
        <note>catalytic</note>
    </ligand>
</feature>
<accession>A0AAF5DEW6</accession>
<dbReference type="GO" id="GO:0004930">
    <property type="term" value="F:G protein-coupled receptor activity"/>
    <property type="evidence" value="ECO:0007669"/>
    <property type="project" value="InterPro"/>
</dbReference>
<keyword evidence="8 13" id="KW-1133">Transmembrane helix</keyword>
<evidence type="ECO:0000256" key="13">
    <source>
        <dbReference type="SAM" id="Phobius"/>
    </source>
</evidence>
<keyword evidence="11 13" id="KW-0472">Membrane</keyword>
<evidence type="ECO:0000313" key="16">
    <source>
        <dbReference type="WBParaSite" id="TCONS_00011075.p1"/>
    </source>
</evidence>
<dbReference type="GO" id="GO:0016020">
    <property type="term" value="C:membrane"/>
    <property type="evidence" value="ECO:0007669"/>
    <property type="project" value="UniProtKB-SubCell"/>
</dbReference>
<dbReference type="Pfam" id="PF06052">
    <property type="entry name" value="3-HAO"/>
    <property type="match status" value="1"/>
</dbReference>
<dbReference type="GO" id="GO:0034354">
    <property type="term" value="P:'de novo' NAD+ biosynthetic process from L-tryptophan"/>
    <property type="evidence" value="ECO:0007669"/>
    <property type="project" value="UniProtKB-UniRule"/>
</dbReference>
<dbReference type="InterPro" id="IPR010329">
    <property type="entry name" value="3hydroanth_dOase"/>
</dbReference>
<evidence type="ECO:0000256" key="1">
    <source>
        <dbReference type="ARBA" id="ARBA00001954"/>
    </source>
</evidence>
<sequence length="1183" mass="139169">SIQSYSYKEFRKTEFDCAIILIQEIVLIFYFKDNTILIISIFKLFRKISKTKLSNKEHQTNDSLSLINEKNTIFDPPTFSVDYLEAFEEAPGVTFESKYLSSTFKSYVQSVEFKDTANGTIFLSFCMMIIVFVGFFGNGLIVYAFSRDGHLRKKYLLLIIISTLYAAGSIFSTLDIYHLYRHQVMQDPICTIHAFAISTLSVGGIHQLTVLSFERYIGVNHPFILLKLPLRTKVLFASVAFVWTLFTTAPPLFGWSKYKVLDDSLHYCVFDYLSKERSTQEYIMYLFFNGYIVPLSIIGFSNYKIFMTTRHVVSSRKTNVYHNRLRSIPSSSTFITEDYSNMNLEESTKMFESSDLNDPQTQQLLSVYDKQQRKCAKVIFYCVGSFIISWTPYAFTSIVWNMIFNFRLNPTFVLLTAIAAKMFVIWNPIIYGFMDKAFQGECEKILMTKFKYWLELINVISYKINVNIKQVLFSIMVVNCENVEKWCAENKKNFKPPVCNKCMYDKYLKVFFVGGPNQRKDYHLEEGEEFFYQLKGDMLLKLIIYGKPYDLIIPEGHIFMLPAKMEHSPQRFEDTLGMVVERERLATEYDCVRYFTSEDCNTILFERWFHLNDVVEDLPPIIKEFMESEERKNMEVGEKSFLCQPKYDIVNQDIEEPQNLFELIKKHEEDLENGKEIVIYGKPKYNTVVKLHGKGLHTIKMNQKRELIIYVLCGNIKIGDKEYQTNDMIRIINETVTSFNLSTASLHFFYIKRAFLNFFLFNLHHYMLIFKQEMKKFFFKIFFLNITEFLLILIIQYITHSNIQKMLTNVTSFYNVLHFEHEEEIKLPNESSIQRVFTILLSFWMLMIAIIGFFGNGLIAYVFARKNYLRKKYFYIIVISILYAFGSLFFTLNSYHIYFYKIMKDPICTIHAFAISTLSVGGIHQLTVLSFERFIGVKYPFISMKLALRTKIFFVIGAFTWTLFTTAPPLFGWSRYKVLDDSLHYCVFDYLSKERLSRLYILYLFINAYIIPLIIIGFSNYKIFLTTKGMIKTRKSDIYKRQFYSKISKSSNNSEISRFYSRVSKSSINSDVKTELYELGKVCANSDFNDQQFCQLLLIYNKQQKKCARVIFYCVGSFIISWTPYAFTSIVWNIIFNFKLNQNIVLLTAIAAKMFVIWNPIIYGFMDQTFRNECSKIFKKLLK</sequence>
<dbReference type="SUPFAM" id="SSF81321">
    <property type="entry name" value="Family A G protein-coupled receptor-like"/>
    <property type="match status" value="2"/>
</dbReference>
<dbReference type="HAMAP" id="MF_00825">
    <property type="entry name" value="3_HAO"/>
    <property type="match status" value="1"/>
</dbReference>
<dbReference type="InterPro" id="IPR011051">
    <property type="entry name" value="RmlC_Cupin_sf"/>
</dbReference>
<dbReference type="WBParaSite" id="TCONS_00011075.p1">
    <property type="protein sequence ID" value="TCONS_00011075.p1"/>
    <property type="gene ID" value="XLOC_005098"/>
</dbReference>
<dbReference type="Gene3D" id="2.60.120.10">
    <property type="entry name" value="Jelly Rolls"/>
    <property type="match status" value="1"/>
</dbReference>
<evidence type="ECO:0000256" key="9">
    <source>
        <dbReference type="ARBA" id="ARBA00023002"/>
    </source>
</evidence>
<feature type="transmembrane region" description="Helical" evidence="13">
    <location>
        <begin position="952"/>
        <end position="971"/>
    </location>
</feature>
<comment type="pathway">
    <text evidence="12">Cofactor biosynthesis; NAD(+) biosynthesis; quinolinate from L-kynurenine: step 3/3.</text>
</comment>
<name>A0AAF5DEW6_STRER</name>
<dbReference type="Gene3D" id="1.20.1070.10">
    <property type="entry name" value="Rhodopsin 7-helix transmembrane proteins"/>
    <property type="match status" value="2"/>
</dbReference>
<keyword evidence="7 12" id="KW-0223">Dioxygenase</keyword>
<dbReference type="GO" id="GO:0043420">
    <property type="term" value="P:anthranilate metabolic process"/>
    <property type="evidence" value="ECO:0007669"/>
    <property type="project" value="UniProtKB-UniRule"/>
</dbReference>
<feature type="binding site" evidence="12">
    <location>
        <position position="571"/>
    </location>
    <ligand>
        <name>substrate</name>
    </ligand>
</feature>
<feature type="transmembrane region" description="Helical" evidence="13">
    <location>
        <begin position="282"/>
        <end position="300"/>
    </location>
</feature>
<feature type="binding site" evidence="12">
    <location>
        <position position="581"/>
    </location>
    <ligand>
        <name>substrate</name>
    </ligand>
</feature>
<feature type="binding site" evidence="12">
    <location>
        <position position="529"/>
    </location>
    <ligand>
        <name>substrate</name>
    </ligand>
</feature>
<feature type="transmembrane region" description="Helical" evidence="13">
    <location>
        <begin position="192"/>
        <end position="213"/>
    </location>
</feature>
<dbReference type="GO" id="GO:0000334">
    <property type="term" value="F:3-hydroxyanthranilate 3,4-dioxygenase activity"/>
    <property type="evidence" value="ECO:0007669"/>
    <property type="project" value="UniProtKB-UniRule"/>
</dbReference>
<evidence type="ECO:0000313" key="15">
    <source>
        <dbReference type="Proteomes" id="UP000035681"/>
    </source>
</evidence>
<feature type="transmembrane region" description="Helical" evidence="13">
    <location>
        <begin position="412"/>
        <end position="434"/>
    </location>
</feature>
<dbReference type="AlphaFoldDB" id="A0AAF5DEW6"/>
<keyword evidence="12" id="KW-0963">Cytoplasm</keyword>
<feature type="transmembrane region" description="Helical" evidence="13">
    <location>
        <begin position="777"/>
        <end position="798"/>
    </location>
</feature>
<comment type="subcellular location">
    <subcellularLocation>
        <location evidence="12">Cytoplasm</location>
    </subcellularLocation>
    <subcellularLocation>
        <location evidence="3">Membrane</location>
    </subcellularLocation>
</comment>
<dbReference type="PROSITE" id="PS50262">
    <property type="entry name" value="G_PROTEIN_RECEP_F1_2"/>
    <property type="match status" value="2"/>
</dbReference>
<dbReference type="Proteomes" id="UP000035681">
    <property type="component" value="Unplaced"/>
</dbReference>
<keyword evidence="4 12" id="KW-0662">Pyridine nucleotide biosynthesis</keyword>
<feature type="binding site" evidence="12">
    <location>
        <position position="519"/>
    </location>
    <ligand>
        <name>O2</name>
        <dbReference type="ChEBI" id="CHEBI:15379"/>
    </ligand>
</feature>
<feature type="region of interest" description="Domain A (catalytic)" evidence="12">
    <location>
        <begin position="1"/>
        <end position="713"/>
    </location>
</feature>
<keyword evidence="9 12" id="KW-0560">Oxidoreductase</keyword>
<dbReference type="CDD" id="cd06123">
    <property type="entry name" value="cupin_HAO"/>
    <property type="match status" value="1"/>
</dbReference>
<reference evidence="16" key="1">
    <citation type="submission" date="2024-02" db="UniProtKB">
        <authorList>
            <consortium name="WormBaseParasite"/>
        </authorList>
    </citation>
    <scope>IDENTIFICATION</scope>
</reference>
<evidence type="ECO:0000256" key="11">
    <source>
        <dbReference type="ARBA" id="ARBA00023136"/>
    </source>
</evidence>
<feature type="domain" description="G-protein coupled receptors family 1 profile" evidence="14">
    <location>
        <begin position="855"/>
        <end position="1163"/>
    </location>
</feature>
<feature type="domain" description="G-protein coupled receptors family 1 profile" evidence="14">
    <location>
        <begin position="137"/>
        <end position="431"/>
    </location>
</feature>
<dbReference type="InterPro" id="IPR014710">
    <property type="entry name" value="RmlC-like_jellyroll"/>
</dbReference>
<comment type="catalytic activity">
    <reaction evidence="12">
        <text>3-hydroxyanthranilate + O2 = (2Z,4Z)-2-amino-3-carboxymuconate 6-semialdehyde</text>
        <dbReference type="Rhea" id="RHEA:17953"/>
        <dbReference type="ChEBI" id="CHEBI:15379"/>
        <dbReference type="ChEBI" id="CHEBI:36559"/>
        <dbReference type="ChEBI" id="CHEBI:77612"/>
        <dbReference type="EC" id="1.13.11.6"/>
    </reaction>
</comment>
<dbReference type="Pfam" id="PF00001">
    <property type="entry name" value="7tm_1"/>
    <property type="match status" value="2"/>
</dbReference>
<organism evidence="15 16">
    <name type="scientific">Strongyloides stercoralis</name>
    <name type="common">Threadworm</name>
    <dbReference type="NCBI Taxonomy" id="6248"/>
    <lineage>
        <taxon>Eukaryota</taxon>
        <taxon>Metazoa</taxon>
        <taxon>Ecdysozoa</taxon>
        <taxon>Nematoda</taxon>
        <taxon>Chromadorea</taxon>
        <taxon>Rhabditida</taxon>
        <taxon>Tylenchina</taxon>
        <taxon>Panagrolaimomorpha</taxon>
        <taxon>Strongyloidoidea</taxon>
        <taxon>Strongyloididae</taxon>
        <taxon>Strongyloides</taxon>
    </lineage>
</organism>
<dbReference type="GO" id="GO:0019805">
    <property type="term" value="P:quinolinate biosynthetic process"/>
    <property type="evidence" value="ECO:0007669"/>
    <property type="project" value="UniProtKB-UniRule"/>
</dbReference>
<feature type="binding site" evidence="12">
    <location>
        <position position="567"/>
    </location>
    <ligand>
        <name>Fe cation</name>
        <dbReference type="ChEBI" id="CHEBI:24875"/>
        <note>catalytic</note>
    </ligand>
</feature>
<feature type="transmembrane region" description="Helical" evidence="13">
    <location>
        <begin position="910"/>
        <end position="931"/>
    </location>
</feature>
<dbReference type="GO" id="GO:0006569">
    <property type="term" value="P:L-tryptophan catabolic process"/>
    <property type="evidence" value="ECO:0007669"/>
    <property type="project" value="UniProtKB-UniRule"/>
</dbReference>
<dbReference type="EC" id="1.13.11.6" evidence="12"/>
<feature type="transmembrane region" description="Helical" evidence="13">
    <location>
        <begin position="836"/>
        <end position="861"/>
    </location>
</feature>
<dbReference type="PANTHER" id="PTHR15497:SF1">
    <property type="entry name" value="3-HYDROXYANTHRANILATE 3,4-DIOXYGENASE"/>
    <property type="match status" value="1"/>
</dbReference>
<dbReference type="NCBIfam" id="TIGR03037">
    <property type="entry name" value="anthran_nbaC"/>
    <property type="match status" value="1"/>
</dbReference>
<feature type="binding site" evidence="12">
    <location>
        <position position="529"/>
    </location>
    <ligand>
        <name>Fe cation</name>
        <dbReference type="ChEBI" id="CHEBI:24875"/>
        <note>catalytic</note>
    </ligand>
</feature>
<keyword evidence="10 12" id="KW-0408">Iron</keyword>
<comment type="cofactor">
    <cofactor evidence="1 12">
        <name>Fe(2+)</name>
        <dbReference type="ChEBI" id="CHEBI:29033"/>
    </cofactor>
</comment>
<evidence type="ECO:0000256" key="12">
    <source>
        <dbReference type="HAMAP-Rule" id="MF_03019"/>
    </source>
</evidence>
<keyword evidence="5 13" id="KW-0812">Transmembrane</keyword>
<feature type="transmembrane region" description="Helical" evidence="13">
    <location>
        <begin position="1110"/>
        <end position="1132"/>
    </location>
</feature>
<dbReference type="PRINTS" id="PR00237">
    <property type="entry name" value="GPCRRHODOPSN"/>
</dbReference>
<evidence type="ECO:0000256" key="6">
    <source>
        <dbReference type="ARBA" id="ARBA00022723"/>
    </source>
</evidence>
<feature type="transmembrane region" description="Helical" evidence="13">
    <location>
        <begin position="378"/>
        <end position="400"/>
    </location>
</feature>
<keyword evidence="15" id="KW-1185">Reference proteome</keyword>
<feature type="region of interest" description="Domain B" evidence="12">
    <location>
        <begin position="713"/>
        <end position="1183"/>
    </location>
</feature>
<feature type="transmembrane region" description="Helical" evidence="13">
    <location>
        <begin position="121"/>
        <end position="143"/>
    </location>
</feature>
<keyword evidence="6 12" id="KW-0479">Metal-binding</keyword>
<dbReference type="InterPro" id="IPR017452">
    <property type="entry name" value="GPCR_Rhodpsn_7TM"/>
</dbReference>
<comment type="similarity">
    <text evidence="12">Belongs to the 3-HAO family.</text>
</comment>
<feature type="transmembrane region" description="Helical" evidence="13">
    <location>
        <begin position="155"/>
        <end position="180"/>
    </location>
</feature>
<dbReference type="InterPro" id="IPR000276">
    <property type="entry name" value="GPCR_Rhodpsn"/>
</dbReference>
<feature type="transmembrane region" description="Helical" evidence="13">
    <location>
        <begin position="873"/>
        <end position="898"/>
    </location>
</feature>
<proteinExistence type="inferred from homology"/>
<evidence type="ECO:0000256" key="5">
    <source>
        <dbReference type="ARBA" id="ARBA00022692"/>
    </source>
</evidence>
<evidence type="ECO:0000256" key="7">
    <source>
        <dbReference type="ARBA" id="ARBA00022964"/>
    </source>
</evidence>
<dbReference type="SUPFAM" id="SSF51182">
    <property type="entry name" value="RmlC-like cupins"/>
    <property type="match status" value="1"/>
</dbReference>
<dbReference type="PANTHER" id="PTHR15497">
    <property type="entry name" value="3-HYDROXYANTHRANILATE 3,4-DIOXYGENASE"/>
    <property type="match status" value="1"/>
</dbReference>
<evidence type="ECO:0000256" key="2">
    <source>
        <dbReference type="ARBA" id="ARBA00002752"/>
    </source>
</evidence>
<protein>
    <recommendedName>
        <fullName evidence="12">3-hydroxyanthranilate 3,4-dioxygenase</fullName>
        <ecNumber evidence="12">1.13.11.6</ecNumber>
    </recommendedName>
    <alternativeName>
        <fullName evidence="12">3-hydroxyanthranilate oxygenase</fullName>
        <shortName evidence="12">3-HAO</shortName>
    </alternativeName>
    <alternativeName>
        <fullName evidence="12">3-hydroxyanthranilic acid dioxygenase</fullName>
        <shortName evidence="12">HAD</shortName>
    </alternativeName>
</protein>
<evidence type="ECO:0000256" key="10">
    <source>
        <dbReference type="ARBA" id="ARBA00023004"/>
    </source>
</evidence>
<evidence type="ECO:0000256" key="8">
    <source>
        <dbReference type="ARBA" id="ARBA00022989"/>
    </source>
</evidence>
<feature type="transmembrane region" description="Helical" evidence="13">
    <location>
        <begin position="1144"/>
        <end position="1166"/>
    </location>
</feature>